<proteinExistence type="inferred from homology"/>
<evidence type="ECO:0000256" key="4">
    <source>
        <dbReference type="ARBA" id="ARBA00023239"/>
    </source>
</evidence>
<comment type="cofactor">
    <cofactor evidence="1">
        <name>pyridoxal 5'-phosphate</name>
        <dbReference type="ChEBI" id="CHEBI:597326"/>
    </cofactor>
</comment>
<organism evidence="7 8">
    <name type="scientific">Eubacterium ruminantium</name>
    <dbReference type="NCBI Taxonomy" id="42322"/>
    <lineage>
        <taxon>Bacteria</taxon>
        <taxon>Bacillati</taxon>
        <taxon>Bacillota</taxon>
        <taxon>Clostridia</taxon>
        <taxon>Eubacteriales</taxon>
        <taxon>Eubacteriaceae</taxon>
        <taxon>Eubacterium</taxon>
    </lineage>
</organism>
<name>A0A1T4L1H1_9FIRM</name>
<feature type="domain" description="Aminotransferase class I/classII large" evidence="6">
    <location>
        <begin position="31"/>
        <end position="410"/>
    </location>
</feature>
<comment type="similarity">
    <text evidence="5">Belongs to the class-II pyridoxal-phosphate-dependent aminotransferase family. MalY/PatB cystathionine beta-lyase subfamily.</text>
</comment>
<dbReference type="InterPro" id="IPR004839">
    <property type="entry name" value="Aminotransferase_I/II_large"/>
</dbReference>
<reference evidence="7 8" key="1">
    <citation type="submission" date="2017-02" db="EMBL/GenBank/DDBJ databases">
        <authorList>
            <person name="Peterson S.W."/>
        </authorList>
    </citation>
    <scope>NUCLEOTIDE SEQUENCE [LARGE SCALE GENOMIC DNA]</scope>
    <source>
        <strain evidence="7 8">ATCC 17233</strain>
    </source>
</reference>
<dbReference type="InterPro" id="IPR015424">
    <property type="entry name" value="PyrdxlP-dep_Trfase"/>
</dbReference>
<evidence type="ECO:0000313" key="8">
    <source>
        <dbReference type="Proteomes" id="UP000189857"/>
    </source>
</evidence>
<evidence type="ECO:0000256" key="1">
    <source>
        <dbReference type="ARBA" id="ARBA00001933"/>
    </source>
</evidence>
<keyword evidence="4 7" id="KW-0456">Lyase</keyword>
<protein>
    <recommendedName>
        <fullName evidence="2">cysteine-S-conjugate beta-lyase</fullName>
        <ecNumber evidence="2">4.4.1.13</ecNumber>
    </recommendedName>
</protein>
<dbReference type="Pfam" id="PF00155">
    <property type="entry name" value="Aminotran_1_2"/>
    <property type="match status" value="1"/>
</dbReference>
<keyword evidence="3" id="KW-0663">Pyridoxal phosphate</keyword>
<dbReference type="InterPro" id="IPR015421">
    <property type="entry name" value="PyrdxlP-dep_Trfase_major"/>
</dbReference>
<dbReference type="Gene3D" id="3.40.640.10">
    <property type="entry name" value="Type I PLP-dependent aspartate aminotransferase-like (Major domain)"/>
    <property type="match status" value="1"/>
</dbReference>
<dbReference type="RefSeq" id="WP_078786297.1">
    <property type="nucleotide sequence ID" value="NZ_FMTO01000005.1"/>
</dbReference>
<dbReference type="GO" id="GO:0047804">
    <property type="term" value="F:cysteine-S-conjugate beta-lyase activity"/>
    <property type="evidence" value="ECO:0007669"/>
    <property type="project" value="UniProtKB-EC"/>
</dbReference>
<dbReference type="CDD" id="cd00609">
    <property type="entry name" value="AAT_like"/>
    <property type="match status" value="1"/>
</dbReference>
<dbReference type="OrthoDB" id="9802872at2"/>
<evidence type="ECO:0000256" key="5">
    <source>
        <dbReference type="ARBA" id="ARBA00037974"/>
    </source>
</evidence>
<dbReference type="Proteomes" id="UP000189857">
    <property type="component" value="Unassembled WGS sequence"/>
</dbReference>
<dbReference type="EMBL" id="FUXA01000005">
    <property type="protein sequence ID" value="SJZ48438.1"/>
    <property type="molecule type" value="Genomic_DNA"/>
</dbReference>
<keyword evidence="8" id="KW-1185">Reference proteome</keyword>
<accession>A0A1T4L1H1</accession>
<sequence length="419" mass="47257">MFDFDEIVDRSGTNSIKWDIKEGELPMWVADMDFKTAPPVIDALKKRVDHGIFGYSDYTEEWKEAYVGWWKRRHDFEMDKDALIFSTGAIPAISSIVRKLTTPAEKVVLLTPVYNIFFNSVVNNGRFPVECPLKYVENSDANNCINNCSESSNDMAADDKNSSDKKVCADGHFEIDWENFEKVCSDPQVSLLIFCNPHNPTGTVWDKESLARVGEICFRNHVRVISDEVHCDLVCPTGHYIPFASVNEVNKKISITCLAPSKSFNIAGLAGAAVYVHDEDIRHKVWRGINTDEVGEPNAFAVQAAIAAYNYGEEWLDELRKYIAINKDLTKTFIQNEIPHLKYVSGPATYLCWVDARSFGKGNEKFTDFLRRTTGLWISDGAAYGKAGEGFLRINVATPKCNVEDGLERLKKGVELYTR</sequence>
<dbReference type="Gene3D" id="3.90.1150.10">
    <property type="entry name" value="Aspartate Aminotransferase, domain 1"/>
    <property type="match status" value="1"/>
</dbReference>
<evidence type="ECO:0000313" key="7">
    <source>
        <dbReference type="EMBL" id="SJZ48438.1"/>
    </source>
</evidence>
<evidence type="ECO:0000256" key="3">
    <source>
        <dbReference type="ARBA" id="ARBA00022898"/>
    </source>
</evidence>
<dbReference type="EC" id="4.4.1.13" evidence="2"/>
<gene>
    <name evidence="7" type="ORF">SAMN02745110_00611</name>
</gene>
<dbReference type="GO" id="GO:0030170">
    <property type="term" value="F:pyridoxal phosphate binding"/>
    <property type="evidence" value="ECO:0007669"/>
    <property type="project" value="InterPro"/>
</dbReference>
<dbReference type="SUPFAM" id="SSF53383">
    <property type="entry name" value="PLP-dependent transferases"/>
    <property type="match status" value="1"/>
</dbReference>
<dbReference type="InterPro" id="IPR015422">
    <property type="entry name" value="PyrdxlP-dep_Trfase_small"/>
</dbReference>
<dbReference type="AlphaFoldDB" id="A0A1T4L1H1"/>
<dbReference type="PANTHER" id="PTHR43525">
    <property type="entry name" value="PROTEIN MALY"/>
    <property type="match status" value="1"/>
</dbReference>
<dbReference type="InterPro" id="IPR051798">
    <property type="entry name" value="Class-II_PLP-Dep_Aminotrans"/>
</dbReference>
<evidence type="ECO:0000256" key="2">
    <source>
        <dbReference type="ARBA" id="ARBA00012224"/>
    </source>
</evidence>
<evidence type="ECO:0000259" key="6">
    <source>
        <dbReference type="Pfam" id="PF00155"/>
    </source>
</evidence>
<dbReference type="PANTHER" id="PTHR43525:SF1">
    <property type="entry name" value="PROTEIN MALY"/>
    <property type="match status" value="1"/>
</dbReference>